<evidence type="ECO:0000313" key="3">
    <source>
        <dbReference type="Proteomes" id="UP000000305"/>
    </source>
</evidence>
<accession>E9HUD5</accession>
<gene>
    <name evidence="2" type="ORF">DAPPUDRAFT_117997</name>
</gene>
<feature type="compositionally biased region" description="Low complexity" evidence="1">
    <location>
        <begin position="341"/>
        <end position="356"/>
    </location>
</feature>
<feature type="region of interest" description="Disordered" evidence="1">
    <location>
        <begin position="314"/>
        <end position="358"/>
    </location>
</feature>
<proteinExistence type="predicted"/>
<dbReference type="PANTHER" id="PTHR46954">
    <property type="entry name" value="C2H2-TYPE DOMAIN-CONTAINING PROTEIN"/>
    <property type="match status" value="1"/>
</dbReference>
<sequence>MSSLNDSYVRSSRRGYRVGLTTKIDCSAKKFLCCVLANSRSLLKNQTVIQQHIIKSDLLAITETRLTPENGMRSLDLSALLHFSQHSDTRENVWWSGCHPLRYNLCTFDSSESSSSHFLKAGSSLPPVQLNRPPKVRKRKKKTTNVQSIVADPAVVKEDFDEKLLVEEEPPNPNQDPAVPAEEDVELMYIEGRADCSGSKFNFGILRLKFVRQITSKYYEGRGMSKQNTTGKPDLYQQLYQGYSEVHSDLTRQQCQKEFNKKWKTIKECKNRSEEAEKYLKELKGAITLKRHSPGSIVNLLAKVLAKASTAQSADAASSKESKNNQDHPVIQKGKPEAIHNSSTNSSNLSAGSTSAKTPAQDAIKAKLEVINSDSVALYKRRDADMLNHDEEIVFKKKKEERTKLKNKLRVLQNRQKLIKKLRDNRAAVLKSASSEFKDKLKLRNRVGKPRAILNIAMHGSAAQEKRRNEIYRSILTLDDLNAPLIRDGFHVTRSSVYLRLKIRNEAIVRKESAMLNRCQYNLYAPKMICTKVIPIKVFAKLHSTIWSSSLLFMGHLKSSFFLKMIKPVDGEPDENQRYQKNFDAVFVVTNASSRSSFNRVERRMAPLSRELAGLILQHDHYGSHLDNSGKTTDDELEKKNFEHTGSTLAKVWNSVIVDGHPIVAEHIDPLTSELNDELHLNIADQNWFSEHVRISQYFLQIVKCNNLSCCTAPRSSYFSIVPSRFLPDPVPLCQTLESGLRAT</sequence>
<dbReference type="EMBL" id="GL732806">
    <property type="protein sequence ID" value="EFX64643.1"/>
    <property type="molecule type" value="Genomic_DNA"/>
</dbReference>
<organism evidence="2 3">
    <name type="scientific">Daphnia pulex</name>
    <name type="common">Water flea</name>
    <dbReference type="NCBI Taxonomy" id="6669"/>
    <lineage>
        <taxon>Eukaryota</taxon>
        <taxon>Metazoa</taxon>
        <taxon>Ecdysozoa</taxon>
        <taxon>Arthropoda</taxon>
        <taxon>Crustacea</taxon>
        <taxon>Branchiopoda</taxon>
        <taxon>Diplostraca</taxon>
        <taxon>Cladocera</taxon>
        <taxon>Anomopoda</taxon>
        <taxon>Daphniidae</taxon>
        <taxon>Daphnia</taxon>
    </lineage>
</organism>
<dbReference type="PANTHER" id="PTHR46954:SF1">
    <property type="entry name" value="C2H2-TYPE DOMAIN-CONTAINING PROTEIN"/>
    <property type="match status" value="1"/>
</dbReference>
<dbReference type="HOGENOM" id="CLU_373507_0_0_1"/>
<dbReference type="AlphaFoldDB" id="E9HUD5"/>
<evidence type="ECO:0000313" key="2">
    <source>
        <dbReference type="EMBL" id="EFX64643.1"/>
    </source>
</evidence>
<name>E9HUD5_DAPPU</name>
<dbReference type="InParanoid" id="E9HUD5"/>
<keyword evidence="3" id="KW-1185">Reference proteome</keyword>
<evidence type="ECO:0000256" key="1">
    <source>
        <dbReference type="SAM" id="MobiDB-lite"/>
    </source>
</evidence>
<dbReference type="eggNOG" id="ENOG502QWEQ">
    <property type="taxonomic scope" value="Eukaryota"/>
</dbReference>
<protein>
    <submittedName>
        <fullName evidence="2">Uncharacterized protein</fullName>
    </submittedName>
</protein>
<dbReference type="OrthoDB" id="2433005at2759"/>
<dbReference type="PhylomeDB" id="E9HUD5"/>
<dbReference type="Proteomes" id="UP000000305">
    <property type="component" value="Unassembled WGS sequence"/>
</dbReference>
<reference evidence="2 3" key="1">
    <citation type="journal article" date="2011" name="Science">
        <title>The ecoresponsive genome of Daphnia pulex.</title>
        <authorList>
            <person name="Colbourne J.K."/>
            <person name="Pfrender M.E."/>
            <person name="Gilbert D."/>
            <person name="Thomas W.K."/>
            <person name="Tucker A."/>
            <person name="Oakley T.H."/>
            <person name="Tokishita S."/>
            <person name="Aerts A."/>
            <person name="Arnold G.J."/>
            <person name="Basu M.K."/>
            <person name="Bauer D.J."/>
            <person name="Caceres C.E."/>
            <person name="Carmel L."/>
            <person name="Casola C."/>
            <person name="Choi J.H."/>
            <person name="Detter J.C."/>
            <person name="Dong Q."/>
            <person name="Dusheyko S."/>
            <person name="Eads B.D."/>
            <person name="Frohlich T."/>
            <person name="Geiler-Samerotte K.A."/>
            <person name="Gerlach D."/>
            <person name="Hatcher P."/>
            <person name="Jogdeo S."/>
            <person name="Krijgsveld J."/>
            <person name="Kriventseva E.V."/>
            <person name="Kultz D."/>
            <person name="Laforsch C."/>
            <person name="Lindquist E."/>
            <person name="Lopez J."/>
            <person name="Manak J.R."/>
            <person name="Muller J."/>
            <person name="Pangilinan J."/>
            <person name="Patwardhan R.P."/>
            <person name="Pitluck S."/>
            <person name="Pritham E.J."/>
            <person name="Rechtsteiner A."/>
            <person name="Rho M."/>
            <person name="Rogozin I.B."/>
            <person name="Sakarya O."/>
            <person name="Salamov A."/>
            <person name="Schaack S."/>
            <person name="Shapiro H."/>
            <person name="Shiga Y."/>
            <person name="Skalitzky C."/>
            <person name="Smith Z."/>
            <person name="Souvorov A."/>
            <person name="Sung W."/>
            <person name="Tang Z."/>
            <person name="Tsuchiya D."/>
            <person name="Tu H."/>
            <person name="Vos H."/>
            <person name="Wang M."/>
            <person name="Wolf Y.I."/>
            <person name="Yamagata H."/>
            <person name="Yamada T."/>
            <person name="Ye Y."/>
            <person name="Shaw J.R."/>
            <person name="Andrews J."/>
            <person name="Crease T.J."/>
            <person name="Tang H."/>
            <person name="Lucas S.M."/>
            <person name="Robertson H.M."/>
            <person name="Bork P."/>
            <person name="Koonin E.V."/>
            <person name="Zdobnov E.M."/>
            <person name="Grigoriev I.V."/>
            <person name="Lynch M."/>
            <person name="Boore J.L."/>
        </authorList>
    </citation>
    <scope>NUCLEOTIDE SEQUENCE [LARGE SCALE GENOMIC DNA]</scope>
</reference>
<dbReference type="KEGG" id="dpx:DAPPUDRAFT_117997"/>